<accession>A0A1G2LEQ2</accession>
<name>A0A1G2LEQ2_9BACT</name>
<evidence type="ECO:0000313" key="1">
    <source>
        <dbReference type="EMBL" id="OHA09289.1"/>
    </source>
</evidence>
<evidence type="ECO:0000313" key="2">
    <source>
        <dbReference type="Proteomes" id="UP000176705"/>
    </source>
</evidence>
<organism evidence="1 2">
    <name type="scientific">Candidatus Sungbacteria bacterium RIFCSPLOWO2_01_FULL_59_16</name>
    <dbReference type="NCBI Taxonomy" id="1802280"/>
    <lineage>
        <taxon>Bacteria</taxon>
        <taxon>Candidatus Sungiibacteriota</taxon>
    </lineage>
</organism>
<proteinExistence type="predicted"/>
<reference evidence="1 2" key="1">
    <citation type="journal article" date="2016" name="Nat. Commun.">
        <title>Thousands of microbial genomes shed light on interconnected biogeochemical processes in an aquifer system.</title>
        <authorList>
            <person name="Anantharaman K."/>
            <person name="Brown C.T."/>
            <person name="Hug L.A."/>
            <person name="Sharon I."/>
            <person name="Castelle C.J."/>
            <person name="Probst A.J."/>
            <person name="Thomas B.C."/>
            <person name="Singh A."/>
            <person name="Wilkins M.J."/>
            <person name="Karaoz U."/>
            <person name="Brodie E.L."/>
            <person name="Williams K.H."/>
            <person name="Hubbard S.S."/>
            <person name="Banfield J.F."/>
        </authorList>
    </citation>
    <scope>NUCLEOTIDE SEQUENCE [LARGE SCALE GENOMIC DNA]</scope>
</reference>
<comment type="caution">
    <text evidence="1">The sequence shown here is derived from an EMBL/GenBank/DDBJ whole genome shotgun (WGS) entry which is preliminary data.</text>
</comment>
<gene>
    <name evidence="1" type="ORF">A3B37_03935</name>
</gene>
<dbReference type="AlphaFoldDB" id="A0A1G2LEQ2"/>
<dbReference type="STRING" id="1802280.A3B37_03935"/>
<sequence length="247" mass="26087">MPPPPGISGTVADAITGAYFSAPNVWLALYQVGWARSWVAGTDCSIGQGCAGLTGDFSFVGPYPAGKYEVEVWVANGRYLVLRHAFEYDGASANTGVLLVEPKPVLVGITAVSPSEIPSEGGGLEVEYEVCQNPAGIGGAVPYRARVSLIGTPSGGFYAENQTASHRGFVRNRVPVNKLRDTAEVSASPPDGSWICVRILVTDIGDPFKFFDETIVCIPKGFSNGPPWFEQKCSSPAPPPLPPTPSK</sequence>
<dbReference type="EMBL" id="MHQS01000004">
    <property type="protein sequence ID" value="OHA09289.1"/>
    <property type="molecule type" value="Genomic_DNA"/>
</dbReference>
<dbReference type="Proteomes" id="UP000176705">
    <property type="component" value="Unassembled WGS sequence"/>
</dbReference>
<protein>
    <submittedName>
        <fullName evidence="1">Uncharacterized protein</fullName>
    </submittedName>
</protein>